<protein>
    <submittedName>
        <fullName evidence="15">Type VII secretion-associated serine protease mycosin</fullName>
    </submittedName>
</protein>
<dbReference type="InterPro" id="IPR050131">
    <property type="entry name" value="Peptidase_S8_subtilisin-like"/>
</dbReference>
<evidence type="ECO:0000256" key="6">
    <source>
        <dbReference type="ARBA" id="ARBA00022801"/>
    </source>
</evidence>
<dbReference type="InterPro" id="IPR000209">
    <property type="entry name" value="Peptidase_S8/S53_dom"/>
</dbReference>
<dbReference type="InterPro" id="IPR022398">
    <property type="entry name" value="Peptidase_S8_His-AS"/>
</dbReference>
<feature type="chain" id="PRO_5035285077" evidence="13">
    <location>
        <begin position="32"/>
        <end position="422"/>
    </location>
</feature>
<comment type="subcellular location">
    <subcellularLocation>
        <location evidence="1">Cell membrane</location>
        <topology evidence="1">Single-pass membrane protein</topology>
    </subcellularLocation>
</comment>
<sequence>MQLQRRLAWFLTSVVTAVALGPLPLAGPAAADDCAGPGEQIRQVPWSQQLLAPERAWQFSRGTGVTVAVLDSGVDATQPLLNGRVQAGGNVLAGKDPKGSVDCVGHGTQVAGIIAGQPTPDLAFHGVAPDVSILPIRVSEDPDTIGASNRSATPAQFASAITTAVSAHARVIDISGVLYTDDAAVRAAISAAVAQNIVVVAAAGNHGGPNDPNPTPYPAAYPGVLGVGAIDQAGNRWANSQHGTYVGLVAPGGAVPATQRGSGLVTVDGTSIAAAFVSGAAALVIARWPHLTGPEVIRRLEATASPAPGTAPSLEYGYGVVNPYAAVTEQLSTPVPAPVAMPALTVPPVPAGQAAHEAAWARSTRIAMILAGVALVGVLVTAGAAVVIPRGRRRGWRSGTAAPPPDNPIDLEPAPPVHLFDT</sequence>
<dbReference type="Proteomes" id="UP000622552">
    <property type="component" value="Unassembled WGS sequence"/>
</dbReference>
<evidence type="ECO:0000256" key="12">
    <source>
        <dbReference type="SAM" id="Phobius"/>
    </source>
</evidence>
<keyword evidence="6 10" id="KW-0378">Hydrolase</keyword>
<evidence type="ECO:0000256" key="2">
    <source>
        <dbReference type="ARBA" id="ARBA00011073"/>
    </source>
</evidence>
<accession>A0A8J7H316</accession>
<dbReference type="GO" id="GO:0005886">
    <property type="term" value="C:plasma membrane"/>
    <property type="evidence" value="ECO:0007669"/>
    <property type="project" value="UniProtKB-SubCell"/>
</dbReference>
<keyword evidence="13" id="KW-0732">Signal</keyword>
<evidence type="ECO:0000256" key="3">
    <source>
        <dbReference type="ARBA" id="ARBA00022475"/>
    </source>
</evidence>
<dbReference type="GO" id="GO:0004252">
    <property type="term" value="F:serine-type endopeptidase activity"/>
    <property type="evidence" value="ECO:0007669"/>
    <property type="project" value="UniProtKB-UniRule"/>
</dbReference>
<keyword evidence="8 12" id="KW-1133">Transmembrane helix</keyword>
<dbReference type="PROSITE" id="PS00137">
    <property type="entry name" value="SUBTILASE_HIS"/>
    <property type="match status" value="1"/>
</dbReference>
<name>A0A8J7H316_9ACTN</name>
<keyword evidence="7 10" id="KW-0720">Serine protease</keyword>
<evidence type="ECO:0000256" key="9">
    <source>
        <dbReference type="ARBA" id="ARBA00023136"/>
    </source>
</evidence>
<evidence type="ECO:0000256" key="11">
    <source>
        <dbReference type="SAM" id="MobiDB-lite"/>
    </source>
</evidence>
<dbReference type="InterPro" id="IPR036852">
    <property type="entry name" value="Peptidase_S8/S53_dom_sf"/>
</dbReference>
<dbReference type="InterPro" id="IPR015500">
    <property type="entry name" value="Peptidase_S8_subtilisin-rel"/>
</dbReference>
<proteinExistence type="inferred from homology"/>
<feature type="signal peptide" evidence="13">
    <location>
        <begin position="1"/>
        <end position="31"/>
    </location>
</feature>
<dbReference type="EMBL" id="JADOUF010000001">
    <property type="protein sequence ID" value="MBG6140563.1"/>
    <property type="molecule type" value="Genomic_DNA"/>
</dbReference>
<evidence type="ECO:0000313" key="16">
    <source>
        <dbReference type="Proteomes" id="UP000622552"/>
    </source>
</evidence>
<evidence type="ECO:0000256" key="10">
    <source>
        <dbReference type="PROSITE-ProRule" id="PRU01240"/>
    </source>
</evidence>
<keyword evidence="3" id="KW-1003">Cell membrane</keyword>
<dbReference type="AlphaFoldDB" id="A0A8J7H316"/>
<keyword evidence="9 12" id="KW-0472">Membrane</keyword>
<dbReference type="PANTHER" id="PTHR43806:SF11">
    <property type="entry name" value="CEREVISIN-RELATED"/>
    <property type="match status" value="1"/>
</dbReference>
<dbReference type="PANTHER" id="PTHR43806">
    <property type="entry name" value="PEPTIDASE S8"/>
    <property type="match status" value="1"/>
</dbReference>
<feature type="active site" description="Charge relay system" evidence="10">
    <location>
        <position position="71"/>
    </location>
</feature>
<feature type="region of interest" description="Disordered" evidence="11">
    <location>
        <begin position="394"/>
        <end position="422"/>
    </location>
</feature>
<organism evidence="15 16">
    <name type="scientific">Longispora fulva</name>
    <dbReference type="NCBI Taxonomy" id="619741"/>
    <lineage>
        <taxon>Bacteria</taxon>
        <taxon>Bacillati</taxon>
        <taxon>Actinomycetota</taxon>
        <taxon>Actinomycetes</taxon>
        <taxon>Micromonosporales</taxon>
        <taxon>Micromonosporaceae</taxon>
        <taxon>Longispora</taxon>
    </lineage>
</organism>
<evidence type="ECO:0000256" key="4">
    <source>
        <dbReference type="ARBA" id="ARBA00022670"/>
    </source>
</evidence>
<dbReference type="InterPro" id="IPR023834">
    <property type="entry name" value="T7SS_pept_S8A_mycosin"/>
</dbReference>
<gene>
    <name evidence="15" type="ORF">IW245_006757</name>
</gene>
<keyword evidence="16" id="KW-1185">Reference proteome</keyword>
<feature type="active site" description="Charge relay system" evidence="10">
    <location>
        <position position="271"/>
    </location>
</feature>
<keyword evidence="4 10" id="KW-0645">Protease</keyword>
<comment type="similarity">
    <text evidence="2 10">Belongs to the peptidase S8 family.</text>
</comment>
<feature type="active site" description="Charge relay system" evidence="10">
    <location>
        <position position="106"/>
    </location>
</feature>
<evidence type="ECO:0000256" key="7">
    <source>
        <dbReference type="ARBA" id="ARBA00022825"/>
    </source>
</evidence>
<evidence type="ECO:0000256" key="1">
    <source>
        <dbReference type="ARBA" id="ARBA00004162"/>
    </source>
</evidence>
<dbReference type="Gene3D" id="3.40.50.200">
    <property type="entry name" value="Peptidase S8/S53 domain"/>
    <property type="match status" value="1"/>
</dbReference>
<evidence type="ECO:0000313" key="15">
    <source>
        <dbReference type="EMBL" id="MBG6140563.1"/>
    </source>
</evidence>
<dbReference type="Pfam" id="PF00082">
    <property type="entry name" value="Peptidase_S8"/>
    <property type="match status" value="1"/>
</dbReference>
<keyword evidence="5 12" id="KW-0812">Transmembrane</keyword>
<evidence type="ECO:0000259" key="14">
    <source>
        <dbReference type="Pfam" id="PF00082"/>
    </source>
</evidence>
<evidence type="ECO:0000256" key="8">
    <source>
        <dbReference type="ARBA" id="ARBA00022989"/>
    </source>
</evidence>
<dbReference type="NCBIfam" id="TIGR03921">
    <property type="entry name" value="T7SS_mycosin"/>
    <property type="match status" value="1"/>
</dbReference>
<reference evidence="15" key="1">
    <citation type="submission" date="2020-11" db="EMBL/GenBank/DDBJ databases">
        <title>Sequencing the genomes of 1000 actinobacteria strains.</title>
        <authorList>
            <person name="Klenk H.-P."/>
        </authorList>
    </citation>
    <scope>NUCLEOTIDE SEQUENCE</scope>
    <source>
        <strain evidence="15">DSM 45356</strain>
    </source>
</reference>
<dbReference type="GO" id="GO:0006508">
    <property type="term" value="P:proteolysis"/>
    <property type="evidence" value="ECO:0007669"/>
    <property type="project" value="UniProtKB-KW"/>
</dbReference>
<dbReference type="PROSITE" id="PS51892">
    <property type="entry name" value="SUBTILASE"/>
    <property type="match status" value="1"/>
</dbReference>
<dbReference type="RefSeq" id="WP_197007095.1">
    <property type="nucleotide sequence ID" value="NZ_BONS01000005.1"/>
</dbReference>
<evidence type="ECO:0000256" key="13">
    <source>
        <dbReference type="SAM" id="SignalP"/>
    </source>
</evidence>
<evidence type="ECO:0000256" key="5">
    <source>
        <dbReference type="ARBA" id="ARBA00022692"/>
    </source>
</evidence>
<dbReference type="PRINTS" id="PR00723">
    <property type="entry name" value="SUBTILISIN"/>
</dbReference>
<comment type="caution">
    <text evidence="15">The sequence shown here is derived from an EMBL/GenBank/DDBJ whole genome shotgun (WGS) entry which is preliminary data.</text>
</comment>
<feature type="transmembrane region" description="Helical" evidence="12">
    <location>
        <begin position="366"/>
        <end position="388"/>
    </location>
</feature>
<feature type="domain" description="Peptidase S8/S53" evidence="14">
    <location>
        <begin position="62"/>
        <end position="319"/>
    </location>
</feature>
<dbReference type="SUPFAM" id="SSF52743">
    <property type="entry name" value="Subtilisin-like"/>
    <property type="match status" value="1"/>
</dbReference>